<feature type="region of interest" description="Disordered" evidence="1">
    <location>
        <begin position="1"/>
        <end position="60"/>
    </location>
</feature>
<dbReference type="EMBL" id="JPWB01000001">
    <property type="protein sequence ID" value="RCK25262.1"/>
    <property type="molecule type" value="Genomic_DNA"/>
</dbReference>
<organism evidence="3 4">
    <name type="scientific">Thalassospira profundimaris</name>
    <dbReference type="NCBI Taxonomy" id="502049"/>
    <lineage>
        <taxon>Bacteria</taxon>
        <taxon>Pseudomonadati</taxon>
        <taxon>Pseudomonadota</taxon>
        <taxon>Alphaproteobacteria</taxon>
        <taxon>Rhodospirillales</taxon>
        <taxon>Thalassospiraceae</taxon>
        <taxon>Thalassospira</taxon>
    </lineage>
</organism>
<keyword evidence="2" id="KW-0812">Transmembrane</keyword>
<accession>A0A367VLH1</accession>
<keyword evidence="2" id="KW-1133">Transmembrane helix</keyword>
<name>A0A367VLH1_9PROT</name>
<feature type="compositionally biased region" description="Polar residues" evidence="1">
    <location>
        <begin position="1"/>
        <end position="12"/>
    </location>
</feature>
<keyword evidence="2" id="KW-0472">Membrane</keyword>
<sequence>MTANNGDSPQKSRTTDKDRTPDQGTVLDSIKMPPMSGEEALRRFGEGHGNQTGDETERPFGELESLHPVMKLVALGGTLLLIVAVLLGTLYLFAA</sequence>
<protein>
    <submittedName>
        <fullName evidence="3">Uncharacterized protein</fullName>
    </submittedName>
</protein>
<reference evidence="3 4" key="1">
    <citation type="submission" date="2014-07" db="EMBL/GenBank/DDBJ databases">
        <title>Draft genome sequence of Thalassospira profundimaris R8-17.</title>
        <authorList>
            <person name="Lai Q."/>
            <person name="Shao Z."/>
        </authorList>
    </citation>
    <scope>NUCLEOTIDE SEQUENCE [LARGE SCALE GENOMIC DNA]</scope>
    <source>
        <strain evidence="3 4">R8-17</strain>
    </source>
</reference>
<dbReference type="AlphaFoldDB" id="A0A367VLH1"/>
<evidence type="ECO:0000313" key="4">
    <source>
        <dbReference type="Proteomes" id="UP000253061"/>
    </source>
</evidence>
<dbReference type="RefSeq" id="WP_062956649.1">
    <property type="nucleotide sequence ID" value="NZ_JPWB01000001.1"/>
</dbReference>
<proteinExistence type="predicted"/>
<gene>
    <name evidence="3" type="ORF">TH6_01145</name>
</gene>
<evidence type="ECO:0000256" key="1">
    <source>
        <dbReference type="SAM" id="MobiDB-lite"/>
    </source>
</evidence>
<feature type="transmembrane region" description="Helical" evidence="2">
    <location>
        <begin position="72"/>
        <end position="94"/>
    </location>
</feature>
<comment type="caution">
    <text evidence="3">The sequence shown here is derived from an EMBL/GenBank/DDBJ whole genome shotgun (WGS) entry which is preliminary data.</text>
</comment>
<dbReference type="Proteomes" id="UP000253061">
    <property type="component" value="Unassembled WGS sequence"/>
</dbReference>
<evidence type="ECO:0000313" key="3">
    <source>
        <dbReference type="EMBL" id="RCK25262.1"/>
    </source>
</evidence>
<evidence type="ECO:0000256" key="2">
    <source>
        <dbReference type="SAM" id="Phobius"/>
    </source>
</evidence>